<evidence type="ECO:0000313" key="5">
    <source>
        <dbReference type="Proteomes" id="UP000054481"/>
    </source>
</evidence>
<dbReference type="EMBL" id="KQ030775">
    <property type="protein sequence ID" value="KJZ69025.1"/>
    <property type="molecule type" value="Genomic_DNA"/>
</dbReference>
<dbReference type="AlphaFoldDB" id="A0A0F7ZIY0"/>
<feature type="region of interest" description="Disordered" evidence="2">
    <location>
        <begin position="146"/>
        <end position="194"/>
    </location>
</feature>
<dbReference type="InterPro" id="IPR000953">
    <property type="entry name" value="Chromo/chromo_shadow_dom"/>
</dbReference>
<dbReference type="Gene3D" id="2.40.50.40">
    <property type="match status" value="1"/>
</dbReference>
<evidence type="ECO:0000256" key="2">
    <source>
        <dbReference type="SAM" id="MobiDB-lite"/>
    </source>
</evidence>
<dbReference type="PROSITE" id="PS50013">
    <property type="entry name" value="CHROMO_2"/>
    <property type="match status" value="1"/>
</dbReference>
<feature type="compositionally biased region" description="Basic and acidic residues" evidence="2">
    <location>
        <begin position="22"/>
        <end position="31"/>
    </location>
</feature>
<dbReference type="Proteomes" id="UP000054481">
    <property type="component" value="Unassembled WGS sequence"/>
</dbReference>
<reference evidence="4 5" key="1">
    <citation type="journal article" date="2014" name="Genome Biol. Evol.">
        <title>Comparative genomics and transcriptomics analyses reveal divergent lifestyle features of nematode endoparasitic fungus Hirsutella minnesotensis.</title>
        <authorList>
            <person name="Lai Y."/>
            <person name="Liu K."/>
            <person name="Zhang X."/>
            <person name="Zhang X."/>
            <person name="Li K."/>
            <person name="Wang N."/>
            <person name="Shu C."/>
            <person name="Wu Y."/>
            <person name="Wang C."/>
            <person name="Bushley K.E."/>
            <person name="Xiang M."/>
            <person name="Liu X."/>
        </authorList>
    </citation>
    <scope>NUCLEOTIDE SEQUENCE [LARGE SCALE GENOMIC DNA]</scope>
    <source>
        <strain evidence="4 5">3608</strain>
    </source>
</reference>
<feature type="domain" description="Chromo" evidence="3">
    <location>
        <begin position="1106"/>
        <end position="1167"/>
    </location>
</feature>
<organism evidence="4 5">
    <name type="scientific">Hirsutella minnesotensis 3608</name>
    <dbReference type="NCBI Taxonomy" id="1043627"/>
    <lineage>
        <taxon>Eukaryota</taxon>
        <taxon>Fungi</taxon>
        <taxon>Dikarya</taxon>
        <taxon>Ascomycota</taxon>
        <taxon>Pezizomycotina</taxon>
        <taxon>Sordariomycetes</taxon>
        <taxon>Hypocreomycetidae</taxon>
        <taxon>Hypocreales</taxon>
        <taxon>Ophiocordycipitaceae</taxon>
        <taxon>Hirsutella</taxon>
    </lineage>
</organism>
<evidence type="ECO:0000313" key="4">
    <source>
        <dbReference type="EMBL" id="KJZ69025.1"/>
    </source>
</evidence>
<dbReference type="InterPro" id="IPR016197">
    <property type="entry name" value="Chromo-like_dom_sf"/>
</dbReference>
<dbReference type="GO" id="GO:0006338">
    <property type="term" value="P:chromatin remodeling"/>
    <property type="evidence" value="ECO:0007669"/>
    <property type="project" value="UniProtKB-ARBA"/>
</dbReference>
<feature type="compositionally biased region" description="Basic and acidic residues" evidence="2">
    <location>
        <begin position="229"/>
        <end position="243"/>
    </location>
</feature>
<feature type="region of interest" description="Disordered" evidence="2">
    <location>
        <begin position="214"/>
        <end position="244"/>
    </location>
</feature>
<evidence type="ECO:0000259" key="3">
    <source>
        <dbReference type="PROSITE" id="PS50013"/>
    </source>
</evidence>
<dbReference type="SUPFAM" id="SSF54160">
    <property type="entry name" value="Chromo domain-like"/>
    <property type="match status" value="1"/>
</dbReference>
<feature type="region of interest" description="Disordered" evidence="2">
    <location>
        <begin position="1"/>
        <end position="88"/>
    </location>
</feature>
<comment type="subunit">
    <text evidence="1">Component of the NuA4 histone acetyltransferase complex.</text>
</comment>
<keyword evidence="5" id="KW-1185">Reference proteome</keyword>
<dbReference type="OrthoDB" id="5002781at2759"/>
<proteinExistence type="predicted"/>
<feature type="compositionally biased region" description="Basic residues" evidence="2">
    <location>
        <begin position="32"/>
        <end position="41"/>
    </location>
</feature>
<evidence type="ECO:0000256" key="1">
    <source>
        <dbReference type="ARBA" id="ARBA00011353"/>
    </source>
</evidence>
<dbReference type="CDD" id="cd00024">
    <property type="entry name" value="CD_CSD"/>
    <property type="match status" value="1"/>
</dbReference>
<protein>
    <recommendedName>
        <fullName evidence="3">Chromo domain-containing protein</fullName>
    </recommendedName>
</protein>
<sequence length="1168" mass="133663">MARKKATELAYPGRSHPTFTAEEAKERERQRQRDKRARRRLERNTDPGASGSGSTVKADEGGPVLGYQHHDDGPSNDTDLPYDPPSPSACVWSVSALRRGLEDAIDHGEIDTADYGEIQSPYPTAEFDDQFAKSGSSVQGNSYEAYPCASEDEPPSVGDEIVSQDGAGPVRRGESGAKISAQSPRVSSGNDASNCSSPLSSVLEAWLQEQTLFVTDDEHEGEGSLYDGGSDRSVDEEDPTYRKDGKRLRSKTVNNSKYNTAAAWVQAHMLDQPVCDTCLDEAGQVGRDDGLSLQEMATHIRDLGVPDALASSKPAIEGNQPWEEALSGSAAPPRLNMAKSHQPDEEVAAQFDVDAVLAEVSSLQAFRGFRFSYYPRAQRNLQKPIHVQFHGKQLHLCRHIRFGEALFAHDIHIYIAFPRMPLIHETFLTEEQHALWINGVVLPSLRGILPPTSMQHYPATWAIGASLMRARHNEHRTLDVGGTNPIHYAVSEASVPGLWEAMLARLSDPRLSIFRGMFIVFEMYGTKLMWAGTSFSSLRDNVLSALDKSIDRRYLIPEKTYFDVGKETISRATRVHWWKTCCLQHWLGSADPQSHFARRIYPVCGARDAASMNITPPKKHFLHPHVVYAQRYNSYKGLFDARKTFPFTNRNIESMLIPHNLLQLWAKAGGAHGRTPRINEQITQAGKRSYSNSKRRLDLSFRNTQAASMGTREEYRIQLEVFMILDLDSQPFRHTEPRPYFSVPTAEALSFKRWELNRWLGALDYLLISTAHLTPASGAMGTMLAKIINIISNDKGYGHLSDLYRDSYSTKQGIQWLGLGIRQMTQETGMVWLKHRMFDWDQLRFHKSIESQIRFFIPDSQRTYKKRQQQKDGSAGDNHKLDRIRRICYLALTMEMLSHGKSSQSSPPPKDLESYNYGICKAWLTRYYSGDFYIPRDWRICHTWRERPTCAQLIQQLFDWDDQHLYKVPFTRQRWDNFQHRLVTRYAFQEISRALGLDAANGWRKSLGIHGCQFFWMLPKCSGSRFSNPTKRTCEDGSRKNFMGWYSARHAELAKYRKNQALKRWNWANQDLWDWQGGLVEEHDPIHLFDNIEEFDFEAEHDHSNPRIQKHLTSSDEESRGVYEVAWVGYPNPKDYTWEPIWQLKADVPKIVRAYERKQREIRNMRKT</sequence>
<accession>A0A0F7ZIY0</accession>
<feature type="compositionally biased region" description="Polar residues" evidence="2">
    <location>
        <begin position="180"/>
        <end position="194"/>
    </location>
</feature>
<name>A0A0F7ZIY0_9HYPO</name>
<gene>
    <name evidence="4" type="ORF">HIM_11584</name>
</gene>